<dbReference type="GO" id="GO:0000287">
    <property type="term" value="F:magnesium ion binding"/>
    <property type="evidence" value="ECO:0007669"/>
    <property type="project" value="InterPro"/>
</dbReference>
<gene>
    <name evidence="6" type="ORF">NSA23_12175</name>
</gene>
<proteinExistence type="inferred from homology"/>
<sequence length="401" mass="45065">MKKRVILLVVDSLGIGHMNDVMEVRPQDFGANTFVHLLDNAKDIKIPNFQRLGINKLLSHKKLDNTGNLAGYGIMELEHYGADSYAGHQEIMGTKPLKPLLKPFSDYINIVRKALEKEGYKVTIENPEKPYLLVNDLVVVADNIETDYGQIYNVTAPLDYISFEEVLKIGHIVRENVKVNRVIALGGEEVTVDDILNSIEIREDGLLGVNSPKSGVYNKGYQCRHLGYGVDPEKQISNILARKNKEVTLIGKMQDVIQCNTANKIPAIDTKYVMEQIVDNMDKVEEGLIAATVQETDLSGHAQDVERYARKVMIVDKYIGIIMDKMEENDILMITADHGNDPTIGHSQHTREKTFILTYGERLKNVDIGVRKTLSDISATISEYFNVDKTENGISFFNILI</sequence>
<dbReference type="GO" id="GO:0005829">
    <property type="term" value="C:cytosol"/>
    <property type="evidence" value="ECO:0007669"/>
    <property type="project" value="TreeGrafter"/>
</dbReference>
<dbReference type="Pfam" id="PF01676">
    <property type="entry name" value="Metalloenzyme"/>
    <property type="match status" value="1"/>
</dbReference>
<organism evidence="6 7">
    <name type="scientific">Anaerosalibacter massiliensis</name>
    <dbReference type="NCBI Taxonomy" id="1347392"/>
    <lineage>
        <taxon>Bacteria</taxon>
        <taxon>Bacillati</taxon>
        <taxon>Bacillota</taxon>
        <taxon>Tissierellia</taxon>
        <taxon>Tissierellales</taxon>
        <taxon>Sporanaerobacteraceae</taxon>
        <taxon>Anaerosalibacter</taxon>
    </lineage>
</organism>
<dbReference type="InterPro" id="IPR024052">
    <property type="entry name" value="Phosphopentomutase_DeoB_cap_sf"/>
</dbReference>
<dbReference type="InterPro" id="IPR006124">
    <property type="entry name" value="Metalloenzyme"/>
</dbReference>
<evidence type="ECO:0000313" key="6">
    <source>
        <dbReference type="EMBL" id="MCR2044862.1"/>
    </source>
</evidence>
<evidence type="ECO:0000259" key="5">
    <source>
        <dbReference type="Pfam" id="PF01676"/>
    </source>
</evidence>
<keyword evidence="4 6" id="KW-0413">Isomerase</keyword>
<dbReference type="RefSeq" id="WP_042678886.1">
    <property type="nucleotide sequence ID" value="NZ_CABKTM010000008.1"/>
</dbReference>
<dbReference type="GO" id="GO:0043094">
    <property type="term" value="P:metabolic compound salvage"/>
    <property type="evidence" value="ECO:0007669"/>
    <property type="project" value="InterPro"/>
</dbReference>
<dbReference type="NCBIfam" id="NF009049">
    <property type="entry name" value="PRK12383.1"/>
    <property type="match status" value="1"/>
</dbReference>
<evidence type="ECO:0000256" key="1">
    <source>
        <dbReference type="ARBA" id="ARBA00010373"/>
    </source>
</evidence>
<keyword evidence="3" id="KW-0464">Manganese</keyword>
<name>A0A9X2MKL1_9FIRM</name>
<dbReference type="PIRSF" id="PIRSF001491">
    <property type="entry name" value="Ppentomutase"/>
    <property type="match status" value="1"/>
</dbReference>
<dbReference type="AlphaFoldDB" id="A0A9X2MKL1"/>
<dbReference type="CDD" id="cd16009">
    <property type="entry name" value="PPM"/>
    <property type="match status" value="1"/>
</dbReference>
<evidence type="ECO:0000313" key="7">
    <source>
        <dbReference type="Proteomes" id="UP001142078"/>
    </source>
</evidence>
<dbReference type="Proteomes" id="UP001142078">
    <property type="component" value="Unassembled WGS sequence"/>
</dbReference>
<dbReference type="Gene3D" id="3.40.720.10">
    <property type="entry name" value="Alkaline Phosphatase, subunit A"/>
    <property type="match status" value="1"/>
</dbReference>
<keyword evidence="2" id="KW-0479">Metal-binding</keyword>
<dbReference type="InterPro" id="IPR017850">
    <property type="entry name" value="Alkaline_phosphatase_core_sf"/>
</dbReference>
<evidence type="ECO:0000256" key="2">
    <source>
        <dbReference type="ARBA" id="ARBA00022723"/>
    </source>
</evidence>
<keyword evidence="7" id="KW-1185">Reference proteome</keyword>
<dbReference type="GO" id="GO:0008973">
    <property type="term" value="F:phosphopentomutase activity"/>
    <property type="evidence" value="ECO:0007669"/>
    <property type="project" value="UniProtKB-EC"/>
</dbReference>
<evidence type="ECO:0000256" key="4">
    <source>
        <dbReference type="ARBA" id="ARBA00023235"/>
    </source>
</evidence>
<dbReference type="PANTHER" id="PTHR21110">
    <property type="entry name" value="PHOSPHOPENTOMUTASE"/>
    <property type="match status" value="1"/>
</dbReference>
<dbReference type="SUPFAM" id="SSF53649">
    <property type="entry name" value="Alkaline phosphatase-like"/>
    <property type="match status" value="1"/>
</dbReference>
<dbReference type="InterPro" id="IPR010045">
    <property type="entry name" value="DeoB"/>
</dbReference>
<dbReference type="GO" id="GO:0009117">
    <property type="term" value="P:nucleotide metabolic process"/>
    <property type="evidence" value="ECO:0007669"/>
    <property type="project" value="InterPro"/>
</dbReference>
<protein>
    <submittedName>
        <fullName evidence="6">Phosphopentomutase</fullName>
        <ecNumber evidence="6">5.4.2.7</ecNumber>
    </submittedName>
</protein>
<dbReference type="Gene3D" id="3.30.70.1250">
    <property type="entry name" value="Phosphopentomutase"/>
    <property type="match status" value="1"/>
</dbReference>
<dbReference type="EMBL" id="JANJZL010000009">
    <property type="protein sequence ID" value="MCR2044862.1"/>
    <property type="molecule type" value="Genomic_DNA"/>
</dbReference>
<dbReference type="OrthoDB" id="9769930at2"/>
<comment type="similarity">
    <text evidence="1">Belongs to the phosphopentomutase family.</text>
</comment>
<comment type="caution">
    <text evidence="6">The sequence shown here is derived from an EMBL/GenBank/DDBJ whole genome shotgun (WGS) entry which is preliminary data.</text>
</comment>
<dbReference type="EC" id="5.4.2.7" evidence="6"/>
<dbReference type="PANTHER" id="PTHR21110:SF0">
    <property type="entry name" value="PHOSPHOPENTOMUTASE"/>
    <property type="match status" value="1"/>
</dbReference>
<reference evidence="6" key="1">
    <citation type="submission" date="2022-07" db="EMBL/GenBank/DDBJ databases">
        <title>Enhanced cultured diversity of the mouse gut microbiota enables custom-made synthetic communities.</title>
        <authorList>
            <person name="Afrizal A."/>
        </authorList>
    </citation>
    <scope>NUCLEOTIDE SEQUENCE</scope>
    <source>
        <strain evidence="6">DSM 29482</strain>
    </source>
</reference>
<feature type="domain" description="Metalloenzyme" evidence="5">
    <location>
        <begin position="3"/>
        <end position="389"/>
    </location>
</feature>
<accession>A0A9X2MKL1</accession>
<evidence type="ECO:0000256" key="3">
    <source>
        <dbReference type="ARBA" id="ARBA00023211"/>
    </source>
</evidence>